<evidence type="ECO:0000313" key="4">
    <source>
        <dbReference type="EMBL" id="KAK7392673.1"/>
    </source>
</evidence>
<evidence type="ECO:0008006" key="6">
    <source>
        <dbReference type="Google" id="ProtNLM"/>
    </source>
</evidence>
<dbReference type="AlphaFoldDB" id="A0AAN9SEM4"/>
<sequence length="216" mass="24866">MADTQPQLNDAVASNERERLHTRCCYCLFKTVWIILVLIIILVMVVILVLYIVIQPRSFKFHVTEATLSQFNYTANDNTLRYNLVLNFTARNPNKKLNFYYDQVVAHVSYDGVTFASADVITWMTSFRQYEKNTDPMSGVFSGHHVMALDINDFEQDKRSGVFHIDVSLNFETRYRLGNFIFGDTKPRVHCGLQVPFGSNGLTLIAFRPTQCLVDF</sequence>
<dbReference type="EMBL" id="JAYMYS010000005">
    <property type="protein sequence ID" value="KAK7392673.1"/>
    <property type="molecule type" value="Genomic_DNA"/>
</dbReference>
<keyword evidence="5" id="KW-1185">Reference proteome</keyword>
<keyword evidence="3" id="KW-1133">Transmembrane helix</keyword>
<dbReference type="Proteomes" id="UP001386955">
    <property type="component" value="Unassembled WGS sequence"/>
</dbReference>
<gene>
    <name evidence="4" type="ORF">VNO78_21117</name>
</gene>
<comment type="subcellular location">
    <subcellularLocation>
        <location evidence="1">Membrane</location>
    </subcellularLocation>
</comment>
<proteinExistence type="predicted"/>
<evidence type="ECO:0000256" key="2">
    <source>
        <dbReference type="ARBA" id="ARBA00023136"/>
    </source>
</evidence>
<dbReference type="PANTHER" id="PTHR31234:SF2">
    <property type="entry name" value="OS05G0199100 PROTEIN"/>
    <property type="match status" value="1"/>
</dbReference>
<keyword evidence="2 3" id="KW-0472">Membrane</keyword>
<evidence type="ECO:0000256" key="1">
    <source>
        <dbReference type="ARBA" id="ARBA00004370"/>
    </source>
</evidence>
<accession>A0AAN9SEM4</accession>
<keyword evidence="3" id="KW-0812">Transmembrane</keyword>
<name>A0AAN9SEM4_PSOTE</name>
<protein>
    <recommendedName>
        <fullName evidence="6">Late embryogenesis abundant protein LEA-2 subgroup domain-containing protein</fullName>
    </recommendedName>
</protein>
<organism evidence="4 5">
    <name type="scientific">Psophocarpus tetragonolobus</name>
    <name type="common">Winged bean</name>
    <name type="synonym">Dolichos tetragonolobus</name>
    <dbReference type="NCBI Taxonomy" id="3891"/>
    <lineage>
        <taxon>Eukaryota</taxon>
        <taxon>Viridiplantae</taxon>
        <taxon>Streptophyta</taxon>
        <taxon>Embryophyta</taxon>
        <taxon>Tracheophyta</taxon>
        <taxon>Spermatophyta</taxon>
        <taxon>Magnoliopsida</taxon>
        <taxon>eudicotyledons</taxon>
        <taxon>Gunneridae</taxon>
        <taxon>Pentapetalae</taxon>
        <taxon>rosids</taxon>
        <taxon>fabids</taxon>
        <taxon>Fabales</taxon>
        <taxon>Fabaceae</taxon>
        <taxon>Papilionoideae</taxon>
        <taxon>50 kb inversion clade</taxon>
        <taxon>NPAAA clade</taxon>
        <taxon>indigoferoid/millettioid clade</taxon>
        <taxon>Phaseoleae</taxon>
        <taxon>Psophocarpus</taxon>
    </lineage>
</organism>
<feature type="transmembrane region" description="Helical" evidence="3">
    <location>
        <begin position="32"/>
        <end position="54"/>
    </location>
</feature>
<evidence type="ECO:0000313" key="5">
    <source>
        <dbReference type="Proteomes" id="UP001386955"/>
    </source>
</evidence>
<dbReference type="InterPro" id="IPR044839">
    <property type="entry name" value="NDR1-like"/>
</dbReference>
<dbReference type="GO" id="GO:0005886">
    <property type="term" value="C:plasma membrane"/>
    <property type="evidence" value="ECO:0007669"/>
    <property type="project" value="TreeGrafter"/>
</dbReference>
<comment type="caution">
    <text evidence="4">The sequence shown here is derived from an EMBL/GenBank/DDBJ whole genome shotgun (WGS) entry which is preliminary data.</text>
</comment>
<evidence type="ECO:0000256" key="3">
    <source>
        <dbReference type="SAM" id="Phobius"/>
    </source>
</evidence>
<reference evidence="4 5" key="1">
    <citation type="submission" date="2024-01" db="EMBL/GenBank/DDBJ databases">
        <title>The genomes of 5 underutilized Papilionoideae crops provide insights into root nodulation and disease resistanc.</title>
        <authorList>
            <person name="Jiang F."/>
        </authorList>
    </citation>
    <scope>NUCLEOTIDE SEQUENCE [LARGE SCALE GENOMIC DNA]</scope>
    <source>
        <strain evidence="4">DUOXIRENSHENG_FW03</strain>
        <tissue evidence="4">Leaves</tissue>
    </source>
</reference>
<dbReference type="PANTHER" id="PTHR31234">
    <property type="entry name" value="LATE EMBRYOGENESIS ABUNDANT (LEA) HYDROXYPROLINE-RICH GLYCOPROTEIN FAMILY"/>
    <property type="match status" value="1"/>
</dbReference>
<dbReference type="GO" id="GO:0098542">
    <property type="term" value="P:defense response to other organism"/>
    <property type="evidence" value="ECO:0007669"/>
    <property type="project" value="InterPro"/>
</dbReference>